<name>A0A6M3ZVP9_9BURK</name>
<protein>
    <recommendedName>
        <fullName evidence="3">HNH endonuclease</fullName>
    </recommendedName>
</protein>
<dbReference type="Proteomes" id="UP000501648">
    <property type="component" value="Chromosome"/>
</dbReference>
<sequence length="248" mass="28540">MVMKGGPVLANLARLRNALNEWLITEDLLGDATFYTDIEWRERGEQFHEESRLVLVIDGSALHTMLNYGGDTSEFDDLIESFGFWYELGYSWSVGFNVEEGYDYSPSQGSYSWKLQDPRWQRKAKLVKDRAGHSCQDCGKGEALDAHHCYYASMRHGFEPWEYPLSAFRALCRTCHEARERVEIRMRAFMASLTQNEMESVRAGLGHAHYWYKPESVSAFLAALGPEERHIQSALERLRLGRTDAEPL</sequence>
<gene>
    <name evidence="1" type="ORF">C798_19395</name>
</gene>
<evidence type="ECO:0000313" key="2">
    <source>
        <dbReference type="Proteomes" id="UP000501648"/>
    </source>
</evidence>
<dbReference type="EMBL" id="CP008956">
    <property type="protein sequence ID" value="QJQ02323.1"/>
    <property type="molecule type" value="Genomic_DNA"/>
</dbReference>
<dbReference type="SUPFAM" id="SSF48695">
    <property type="entry name" value="Multiheme cytochromes"/>
    <property type="match status" value="1"/>
</dbReference>
<evidence type="ECO:0000313" key="1">
    <source>
        <dbReference type="EMBL" id="QJQ02323.1"/>
    </source>
</evidence>
<organism evidence="1 2">
    <name type="scientific">Herbaspirillum rubrisubalbicans Os34</name>
    <dbReference type="NCBI Taxonomy" id="1235827"/>
    <lineage>
        <taxon>Bacteria</taxon>
        <taxon>Pseudomonadati</taxon>
        <taxon>Pseudomonadota</taxon>
        <taxon>Betaproteobacteria</taxon>
        <taxon>Burkholderiales</taxon>
        <taxon>Oxalobacteraceae</taxon>
        <taxon>Herbaspirillum</taxon>
    </lineage>
</organism>
<dbReference type="InterPro" id="IPR036280">
    <property type="entry name" value="Multihaem_cyt_sf"/>
</dbReference>
<accession>A0A6M3ZVP9</accession>
<evidence type="ECO:0008006" key="3">
    <source>
        <dbReference type="Google" id="ProtNLM"/>
    </source>
</evidence>
<dbReference type="AlphaFoldDB" id="A0A6M3ZVP9"/>
<reference evidence="1 2" key="1">
    <citation type="journal article" date="2012" name="J. Bacteriol.">
        <title>Genome sequence of the pathogenic Herbaspirillum seropedicae strain Os34, isolated from rice roots.</title>
        <authorList>
            <person name="Ye W."/>
            <person name="Ye S."/>
            <person name="Liu J."/>
            <person name="Chang S."/>
            <person name="Chen M."/>
            <person name="Zhu B."/>
            <person name="Guo L."/>
            <person name="An Q."/>
        </authorList>
    </citation>
    <scope>NUCLEOTIDE SEQUENCE [LARGE SCALE GENOMIC DNA]</scope>
    <source>
        <strain evidence="1 2">Os34</strain>
    </source>
</reference>
<proteinExistence type="predicted"/>